<protein>
    <submittedName>
        <fullName evidence="2">Uncharacterized protein</fullName>
    </submittedName>
</protein>
<sequence>MLTKKDGISLFVLVAALVLINIFGSSLDSLMWDKFTLLVNCFLAQGVFITLLNLFRPSVNRKPSIGLILLSLLTGLIALVIIIASEMSLLNQILLTFLQAMVTYAESLLLRKELKGEDGRQI</sequence>
<dbReference type="EMBL" id="CAKMMG010000005">
    <property type="protein sequence ID" value="CAH1212622.1"/>
    <property type="molecule type" value="Genomic_DNA"/>
</dbReference>
<gene>
    <name evidence="2" type="ORF">PAECIP111892_03787</name>
</gene>
<keyword evidence="1" id="KW-1133">Transmembrane helix</keyword>
<keyword evidence="1" id="KW-0472">Membrane</keyword>
<organism evidence="2 3">
    <name type="scientific">Paenibacillus auburnensis</name>
    <dbReference type="NCBI Taxonomy" id="2905649"/>
    <lineage>
        <taxon>Bacteria</taxon>
        <taxon>Bacillati</taxon>
        <taxon>Bacillota</taxon>
        <taxon>Bacilli</taxon>
        <taxon>Bacillales</taxon>
        <taxon>Paenibacillaceae</taxon>
        <taxon>Paenibacillus</taxon>
    </lineage>
</organism>
<comment type="caution">
    <text evidence="2">The sequence shown here is derived from an EMBL/GenBank/DDBJ whole genome shotgun (WGS) entry which is preliminary data.</text>
</comment>
<dbReference type="Proteomes" id="UP000838324">
    <property type="component" value="Unassembled WGS sequence"/>
</dbReference>
<proteinExistence type="predicted"/>
<feature type="transmembrane region" description="Helical" evidence="1">
    <location>
        <begin position="7"/>
        <end position="23"/>
    </location>
</feature>
<feature type="transmembrane region" description="Helical" evidence="1">
    <location>
        <begin position="67"/>
        <end position="84"/>
    </location>
</feature>
<dbReference type="RefSeq" id="WP_236335551.1">
    <property type="nucleotide sequence ID" value="NZ_CAKMMG010000005.1"/>
</dbReference>
<name>A0ABN8GQQ1_9BACL</name>
<keyword evidence="3" id="KW-1185">Reference proteome</keyword>
<evidence type="ECO:0000256" key="1">
    <source>
        <dbReference type="SAM" id="Phobius"/>
    </source>
</evidence>
<evidence type="ECO:0000313" key="2">
    <source>
        <dbReference type="EMBL" id="CAH1212622.1"/>
    </source>
</evidence>
<evidence type="ECO:0000313" key="3">
    <source>
        <dbReference type="Proteomes" id="UP000838324"/>
    </source>
</evidence>
<keyword evidence="1" id="KW-0812">Transmembrane</keyword>
<feature type="transmembrane region" description="Helical" evidence="1">
    <location>
        <begin position="90"/>
        <end position="110"/>
    </location>
</feature>
<feature type="transmembrane region" description="Helical" evidence="1">
    <location>
        <begin position="35"/>
        <end position="55"/>
    </location>
</feature>
<reference evidence="2" key="1">
    <citation type="submission" date="2022-01" db="EMBL/GenBank/DDBJ databases">
        <authorList>
            <person name="Criscuolo A."/>
        </authorList>
    </citation>
    <scope>NUCLEOTIDE SEQUENCE</scope>
    <source>
        <strain evidence="2">CIP111892</strain>
    </source>
</reference>
<accession>A0ABN8GQQ1</accession>